<reference evidence="1" key="1">
    <citation type="journal article" date="2010" name="Science">
        <title>Plasticity of animal genome architecture unmasked by rapid evolution of a pelagic tunicate.</title>
        <authorList>
            <person name="Denoeud F."/>
            <person name="Henriet S."/>
            <person name="Mungpakdee S."/>
            <person name="Aury J.M."/>
            <person name="Da Silva C."/>
            <person name="Brinkmann H."/>
            <person name="Mikhaleva J."/>
            <person name="Olsen L.C."/>
            <person name="Jubin C."/>
            <person name="Canestro C."/>
            <person name="Bouquet J.M."/>
            <person name="Danks G."/>
            <person name="Poulain J."/>
            <person name="Campsteijn C."/>
            <person name="Adamski M."/>
            <person name="Cross I."/>
            <person name="Yadetie F."/>
            <person name="Muffato M."/>
            <person name="Louis A."/>
            <person name="Butcher S."/>
            <person name="Tsagkogeorga G."/>
            <person name="Konrad A."/>
            <person name="Singh S."/>
            <person name="Jensen M.F."/>
            <person name="Cong E.H."/>
            <person name="Eikeseth-Otteraa H."/>
            <person name="Noel B."/>
            <person name="Anthouard V."/>
            <person name="Porcel B.M."/>
            <person name="Kachouri-Lafond R."/>
            <person name="Nishino A."/>
            <person name="Ugolini M."/>
            <person name="Chourrout P."/>
            <person name="Nishida H."/>
            <person name="Aasland R."/>
            <person name="Huzurbazar S."/>
            <person name="Westhof E."/>
            <person name="Delsuc F."/>
            <person name="Lehrach H."/>
            <person name="Reinhardt R."/>
            <person name="Weissenbach J."/>
            <person name="Roy S.W."/>
            <person name="Artiguenave F."/>
            <person name="Postlethwait J.H."/>
            <person name="Manak J.R."/>
            <person name="Thompson E.M."/>
            <person name="Jaillon O."/>
            <person name="Du Pasquier L."/>
            <person name="Boudinot P."/>
            <person name="Liberles D.A."/>
            <person name="Volff J.N."/>
            <person name="Philippe H."/>
            <person name="Lenhard B."/>
            <person name="Roest Crollius H."/>
            <person name="Wincker P."/>
            <person name="Chourrout D."/>
        </authorList>
    </citation>
    <scope>NUCLEOTIDE SEQUENCE [LARGE SCALE GENOMIC DNA]</scope>
</reference>
<dbReference type="Proteomes" id="UP000011014">
    <property type="component" value="Unassembled WGS sequence"/>
</dbReference>
<protein>
    <submittedName>
        <fullName evidence="1">Uncharacterized protein</fullName>
    </submittedName>
</protein>
<proteinExistence type="predicted"/>
<organism evidence="1">
    <name type="scientific">Oikopleura dioica</name>
    <name type="common">Tunicate</name>
    <dbReference type="NCBI Taxonomy" id="34765"/>
    <lineage>
        <taxon>Eukaryota</taxon>
        <taxon>Metazoa</taxon>
        <taxon>Chordata</taxon>
        <taxon>Tunicata</taxon>
        <taxon>Appendicularia</taxon>
        <taxon>Copelata</taxon>
        <taxon>Oikopleuridae</taxon>
        <taxon>Oikopleura</taxon>
    </lineage>
</organism>
<name>E4YVN6_OIKDI</name>
<sequence length="446" mass="50861">MSGNDAIASAFARANARSYEPYFNLSDSQKPPKLNADTPSALAKLIYDAWANHFERKVSKAISSRDSKNPYSQYSLDLPCLWESPPLGREMPNWAGNCGVPNSLAQFQEWKDANPRRYKGKGLIEFLAVVDGIPRPILQFNGTGDEEGAPDLNGGPLEVQNRTNQIFLNFFFPGRVLFEGWNSQENLAYVRSAIKRAGETFITQCRPDHKIYVQRGELASPRAYIQDLLKGIDETEKKPEFFRWHALMRTLSDSAYDGFTVKSKVDLVRQIITKCLGNYARPGESVTIGHRFDRTVFDSNETWTPFLELTAFLCSILSKSEKTLVEVLEALAAKPDEKPKKKNRFQANSVNLAEDLKVDANSGRVWQEKKELKMNQQEVARVSPNKVLWVNIQKPGQKFATRLQKSARDLQKKSWSNKKPRKGDYRVIDLEEIKRELDFVARQFKE</sequence>
<gene>
    <name evidence="1" type="ORF">GSOID_T00020092001</name>
</gene>
<accession>E4YVN6</accession>
<dbReference type="AlphaFoldDB" id="E4YVN6"/>
<evidence type="ECO:0000313" key="1">
    <source>
        <dbReference type="EMBL" id="CBY39521.1"/>
    </source>
</evidence>
<dbReference type="EMBL" id="FN655561">
    <property type="protein sequence ID" value="CBY39521.1"/>
    <property type="molecule type" value="Genomic_DNA"/>
</dbReference>